<dbReference type="AlphaFoldDB" id="A0A9W8HGV4"/>
<dbReference type="OrthoDB" id="3363151at2759"/>
<evidence type="ECO:0000256" key="1">
    <source>
        <dbReference type="ARBA" id="ARBA00004127"/>
    </source>
</evidence>
<evidence type="ECO:0000256" key="5">
    <source>
        <dbReference type="SAM" id="MobiDB-lite"/>
    </source>
</evidence>
<dbReference type="GO" id="GO:0043007">
    <property type="term" value="P:maintenance of rDNA"/>
    <property type="evidence" value="ECO:0007669"/>
    <property type="project" value="TreeGrafter"/>
</dbReference>
<evidence type="ECO:0000256" key="6">
    <source>
        <dbReference type="SAM" id="Phobius"/>
    </source>
</evidence>
<reference evidence="7" key="1">
    <citation type="submission" date="2022-07" db="EMBL/GenBank/DDBJ databases">
        <title>Phylogenomic reconstructions and comparative analyses of Kickxellomycotina fungi.</title>
        <authorList>
            <person name="Reynolds N.K."/>
            <person name="Stajich J.E."/>
            <person name="Barry K."/>
            <person name="Grigoriev I.V."/>
            <person name="Crous P."/>
            <person name="Smith M.E."/>
        </authorList>
    </citation>
    <scope>NUCLEOTIDE SEQUENCE</scope>
    <source>
        <strain evidence="7">NBRC 105414</strain>
    </source>
</reference>
<protein>
    <recommendedName>
        <fullName evidence="9">Nuclear rim protein 1</fullName>
    </recommendedName>
</protein>
<dbReference type="InterPro" id="IPR018819">
    <property type="entry name" value="Nur1/Mug154"/>
</dbReference>
<organism evidence="7 8">
    <name type="scientific">Coemansia javaensis</name>
    <dbReference type="NCBI Taxonomy" id="2761396"/>
    <lineage>
        <taxon>Eukaryota</taxon>
        <taxon>Fungi</taxon>
        <taxon>Fungi incertae sedis</taxon>
        <taxon>Zoopagomycota</taxon>
        <taxon>Kickxellomycotina</taxon>
        <taxon>Kickxellomycetes</taxon>
        <taxon>Kickxellales</taxon>
        <taxon>Kickxellaceae</taxon>
        <taxon>Coemansia</taxon>
    </lineage>
</organism>
<dbReference type="Proteomes" id="UP001140217">
    <property type="component" value="Unassembled WGS sequence"/>
</dbReference>
<proteinExistence type="predicted"/>
<sequence>MAVIRKRRGSLWGAVRDRPRDWLLGLAEDYELVDWNRVSDATSWPCALALNALFVLVAAARRISAPAGAAGALVDARGAVDEPGVLAGVLLAAHVTMCAASIGNAWWLFSSRRTYQLRMADIDATTALTSNCRRVARRAPRPAWARSLPGRAAWTVWRWVLPAAAPGREDDVWELSMWTPPTFSRNVFCWFSPAQLLVLAAVDGSNWHYILPLAAVVAAQCTHLVFAYTALVRDKQVLFGEVHNEYNQKFVHPRVFAPTQDAATSTADDLAPPRRAAGGWVASSVSVSRARIEELKRASAARRRTADGTEYLSQDARQPRAATTTATTTATTATTGATWDRPAPIVDRARVERLKQSDAARRRTTAFAATDDTEYLPRGTYQRPPRYTSATHSARDKILASYDSATQGAQDRDMAPYGNAARSTRDKVLAPYDIAPAADEHAAPSRMYESRFKPAAGARSGGENRLDEPLAPRPEPIGTYRIRDRTPVRRRHTEIADRYAY</sequence>
<dbReference type="GO" id="GO:0007096">
    <property type="term" value="P:regulation of exit from mitosis"/>
    <property type="evidence" value="ECO:0007669"/>
    <property type="project" value="TreeGrafter"/>
</dbReference>
<dbReference type="EMBL" id="JANBUL010000078">
    <property type="protein sequence ID" value="KAJ2782241.1"/>
    <property type="molecule type" value="Genomic_DNA"/>
</dbReference>
<feature type="compositionally biased region" description="Low complexity" evidence="5">
    <location>
        <begin position="321"/>
        <end position="338"/>
    </location>
</feature>
<dbReference type="PANTHER" id="PTHR28293">
    <property type="entry name" value="NUCLEAR RIM PROTEIN 1"/>
    <property type="match status" value="1"/>
</dbReference>
<name>A0A9W8HGV4_9FUNG</name>
<keyword evidence="4 6" id="KW-0472">Membrane</keyword>
<keyword evidence="8" id="KW-1185">Reference proteome</keyword>
<dbReference type="GO" id="GO:0012505">
    <property type="term" value="C:endomembrane system"/>
    <property type="evidence" value="ECO:0007669"/>
    <property type="project" value="UniProtKB-SubCell"/>
</dbReference>
<keyword evidence="2 6" id="KW-0812">Transmembrane</keyword>
<evidence type="ECO:0000256" key="3">
    <source>
        <dbReference type="ARBA" id="ARBA00022989"/>
    </source>
</evidence>
<feature type="region of interest" description="Disordered" evidence="5">
    <location>
        <begin position="299"/>
        <end position="344"/>
    </location>
</feature>
<accession>A0A9W8HGV4</accession>
<gene>
    <name evidence="7" type="ORF">H4R18_002385</name>
</gene>
<evidence type="ECO:0000256" key="2">
    <source>
        <dbReference type="ARBA" id="ARBA00022692"/>
    </source>
</evidence>
<evidence type="ECO:0000256" key="4">
    <source>
        <dbReference type="ARBA" id="ARBA00023136"/>
    </source>
</evidence>
<evidence type="ECO:0000313" key="8">
    <source>
        <dbReference type="Proteomes" id="UP001140217"/>
    </source>
</evidence>
<evidence type="ECO:0000313" key="7">
    <source>
        <dbReference type="EMBL" id="KAJ2782241.1"/>
    </source>
</evidence>
<comment type="subcellular location">
    <subcellularLocation>
        <location evidence="1">Endomembrane system</location>
        <topology evidence="1">Multi-pass membrane protein</topology>
    </subcellularLocation>
</comment>
<evidence type="ECO:0008006" key="9">
    <source>
        <dbReference type="Google" id="ProtNLM"/>
    </source>
</evidence>
<feature type="transmembrane region" description="Helical" evidence="6">
    <location>
        <begin position="84"/>
        <end position="109"/>
    </location>
</feature>
<keyword evidence="3 6" id="KW-1133">Transmembrane helix</keyword>
<comment type="caution">
    <text evidence="7">The sequence shown here is derived from an EMBL/GenBank/DDBJ whole genome shotgun (WGS) entry which is preliminary data.</text>
</comment>
<dbReference type="Pfam" id="PF10332">
    <property type="entry name" value="DUF2418"/>
    <property type="match status" value="1"/>
</dbReference>
<dbReference type="PANTHER" id="PTHR28293:SF1">
    <property type="entry name" value="NUCLEAR RIM PROTEIN 1"/>
    <property type="match status" value="1"/>
</dbReference>
<feature type="region of interest" description="Disordered" evidence="5">
    <location>
        <begin position="455"/>
        <end position="478"/>
    </location>
</feature>